<protein>
    <submittedName>
        <fullName evidence="1">Uncharacterized protein</fullName>
    </submittedName>
</protein>
<keyword evidence="2" id="KW-1185">Reference proteome</keyword>
<reference evidence="1 2" key="2">
    <citation type="journal article" date="2016" name="Genome Announc.">
        <title>Draft Genome Sequence of Zhouia amylolytica AD3, Isolated from Tidal Flat Sediment.</title>
        <authorList>
            <person name="Jia B."/>
            <person name="Jin H.M."/>
            <person name="Lee H.J."/>
            <person name="Jeon C.O."/>
        </authorList>
    </citation>
    <scope>NUCLEOTIDE SEQUENCE [LARGE SCALE GENOMIC DNA]</scope>
    <source>
        <strain evidence="1 2">AD3</strain>
    </source>
</reference>
<proteinExistence type="predicted"/>
<dbReference type="RefSeq" id="WP_038268082.1">
    <property type="nucleotide sequence ID" value="NZ_AYXY01000025.1"/>
</dbReference>
<evidence type="ECO:0000313" key="1">
    <source>
        <dbReference type="EMBL" id="ETN94299.1"/>
    </source>
</evidence>
<evidence type="ECO:0000313" key="2">
    <source>
        <dbReference type="Proteomes" id="UP000018850"/>
    </source>
</evidence>
<name>W2UJZ8_9FLAO</name>
<organism evidence="1 2">
    <name type="scientific">Zhouia amylolytica AD3</name>
    <dbReference type="NCBI Taxonomy" id="1286632"/>
    <lineage>
        <taxon>Bacteria</taxon>
        <taxon>Pseudomonadati</taxon>
        <taxon>Bacteroidota</taxon>
        <taxon>Flavobacteriia</taxon>
        <taxon>Flavobacteriales</taxon>
        <taxon>Flavobacteriaceae</taxon>
        <taxon>Zhouia</taxon>
    </lineage>
</organism>
<accession>W2UJZ8</accession>
<dbReference type="AlphaFoldDB" id="W2UJZ8"/>
<reference evidence="2" key="1">
    <citation type="submission" date="2013-11" db="EMBL/GenBank/DDBJ databases">
        <title>Draft genome sequence from a member of Zhouia, isolated tidal flat.</title>
        <authorList>
            <person name="Jin H."/>
            <person name="Jeon C.O."/>
        </authorList>
    </citation>
    <scope>NUCLEOTIDE SEQUENCE [LARGE SCALE GENOMIC DNA]</scope>
    <source>
        <strain evidence="2">AD3</strain>
    </source>
</reference>
<gene>
    <name evidence="1" type="ORF">P278_28000</name>
</gene>
<dbReference type="EMBL" id="AYXY01000025">
    <property type="protein sequence ID" value="ETN94299.1"/>
    <property type="molecule type" value="Genomic_DNA"/>
</dbReference>
<comment type="caution">
    <text evidence="1">The sequence shown here is derived from an EMBL/GenBank/DDBJ whole genome shotgun (WGS) entry which is preliminary data.</text>
</comment>
<dbReference type="Proteomes" id="UP000018850">
    <property type="component" value="Unassembled WGS sequence"/>
</dbReference>
<sequence>MSTTNFFKSKNDNEIVALFNREVGSTAWVSARGNYLGELRKEFIRRAIDFTIVSNYSGGFNLNKKVRLVDKVLVFI</sequence>